<organism evidence="2 3">
    <name type="scientific">Chrysophaeum taylorii</name>
    <dbReference type="NCBI Taxonomy" id="2483200"/>
    <lineage>
        <taxon>Eukaryota</taxon>
        <taxon>Sar</taxon>
        <taxon>Stramenopiles</taxon>
        <taxon>Ochrophyta</taxon>
        <taxon>Pelagophyceae</taxon>
        <taxon>Pelagomonadales</taxon>
        <taxon>Pelagomonadaceae</taxon>
        <taxon>Chrysophaeum</taxon>
    </lineage>
</organism>
<evidence type="ECO:0000313" key="3">
    <source>
        <dbReference type="Proteomes" id="UP001230188"/>
    </source>
</evidence>
<sequence length="177" mass="20272">YLNAASPFDPSARNEIDRARLLQPGRQAGRQATNFFEFKKRRVIVLEERYNKSSRVMFLAVLYIKHTAAAQEAEEGALKDWRWRAPTGGRGTASINWRVNLSKKKKKSRRGKTISKKPTVTKKPAKKAVNSKKKKKKKKPSRIFRGIFLVATKNKPVASRRALEPVVDVHHSKQRQP</sequence>
<dbReference type="AlphaFoldDB" id="A0AAD7XP54"/>
<evidence type="ECO:0000256" key="1">
    <source>
        <dbReference type="SAM" id="MobiDB-lite"/>
    </source>
</evidence>
<feature type="region of interest" description="Disordered" evidence="1">
    <location>
        <begin position="102"/>
        <end position="144"/>
    </location>
</feature>
<feature type="compositionally biased region" description="Basic residues" evidence="1">
    <location>
        <begin position="102"/>
        <end position="142"/>
    </location>
</feature>
<accession>A0AAD7XP54</accession>
<evidence type="ECO:0000313" key="2">
    <source>
        <dbReference type="EMBL" id="KAJ8607608.1"/>
    </source>
</evidence>
<feature type="non-terminal residue" evidence="2">
    <location>
        <position position="1"/>
    </location>
</feature>
<keyword evidence="3" id="KW-1185">Reference proteome</keyword>
<gene>
    <name evidence="2" type="ORF">CTAYLR_005762</name>
</gene>
<protein>
    <submittedName>
        <fullName evidence="2">Uncharacterized protein</fullName>
    </submittedName>
</protein>
<comment type="caution">
    <text evidence="2">The sequence shown here is derived from an EMBL/GenBank/DDBJ whole genome shotgun (WGS) entry which is preliminary data.</text>
</comment>
<feature type="region of interest" description="Disordered" evidence="1">
    <location>
        <begin position="157"/>
        <end position="177"/>
    </location>
</feature>
<dbReference type="EMBL" id="JAQMWT010000203">
    <property type="protein sequence ID" value="KAJ8607608.1"/>
    <property type="molecule type" value="Genomic_DNA"/>
</dbReference>
<name>A0AAD7XP54_9STRA</name>
<proteinExistence type="predicted"/>
<dbReference type="Proteomes" id="UP001230188">
    <property type="component" value="Unassembled WGS sequence"/>
</dbReference>
<reference evidence="2" key="1">
    <citation type="submission" date="2023-01" db="EMBL/GenBank/DDBJ databases">
        <title>Metagenome sequencing of chrysophaentin producing Chrysophaeum taylorii.</title>
        <authorList>
            <person name="Davison J."/>
            <person name="Bewley C."/>
        </authorList>
    </citation>
    <scope>NUCLEOTIDE SEQUENCE</scope>
    <source>
        <strain evidence="2">NIES-1699</strain>
    </source>
</reference>
<feature type="compositionally biased region" description="Basic and acidic residues" evidence="1">
    <location>
        <begin position="161"/>
        <end position="171"/>
    </location>
</feature>